<organism evidence="2 3">
    <name type="scientific">Roseococcus pinisoli</name>
    <dbReference type="NCBI Taxonomy" id="2835040"/>
    <lineage>
        <taxon>Bacteria</taxon>
        <taxon>Pseudomonadati</taxon>
        <taxon>Pseudomonadota</taxon>
        <taxon>Alphaproteobacteria</taxon>
        <taxon>Acetobacterales</taxon>
        <taxon>Roseomonadaceae</taxon>
        <taxon>Roseococcus</taxon>
    </lineage>
</organism>
<evidence type="ECO:0000313" key="2">
    <source>
        <dbReference type="EMBL" id="MBS7813475.1"/>
    </source>
</evidence>
<feature type="compositionally biased region" description="Basic and acidic residues" evidence="1">
    <location>
        <begin position="85"/>
        <end position="97"/>
    </location>
</feature>
<dbReference type="Pfam" id="PF04391">
    <property type="entry name" value="DUF533"/>
    <property type="match status" value="1"/>
</dbReference>
<protein>
    <submittedName>
        <fullName evidence="2">DUF533 domain-containing protein</fullName>
    </submittedName>
</protein>
<dbReference type="InterPro" id="IPR029024">
    <property type="entry name" value="TerB-like"/>
</dbReference>
<name>A0ABS5QIG5_9PROT</name>
<feature type="region of interest" description="Disordered" evidence="1">
    <location>
        <begin position="62"/>
        <end position="106"/>
    </location>
</feature>
<evidence type="ECO:0000256" key="1">
    <source>
        <dbReference type="SAM" id="MobiDB-lite"/>
    </source>
</evidence>
<feature type="region of interest" description="Disordered" evidence="1">
    <location>
        <begin position="14"/>
        <end position="39"/>
    </location>
</feature>
<reference evidence="2 3" key="1">
    <citation type="submission" date="2021-05" db="EMBL/GenBank/DDBJ databases">
        <title>Roseococcus sp. XZZS9, whole genome shotgun sequencing project.</title>
        <authorList>
            <person name="Zhao G."/>
            <person name="Shen L."/>
        </authorList>
    </citation>
    <scope>NUCLEOTIDE SEQUENCE [LARGE SCALE GENOMIC DNA]</scope>
    <source>
        <strain evidence="2 3">XZZS9</strain>
    </source>
</reference>
<evidence type="ECO:0000313" key="3">
    <source>
        <dbReference type="Proteomes" id="UP000766336"/>
    </source>
</evidence>
<gene>
    <name evidence="2" type="ORF">KHU32_21220</name>
</gene>
<dbReference type="CDD" id="cd07178">
    <property type="entry name" value="terB_like_YebE"/>
    <property type="match status" value="1"/>
</dbReference>
<dbReference type="SUPFAM" id="SSF158682">
    <property type="entry name" value="TerB-like"/>
    <property type="match status" value="1"/>
</dbReference>
<dbReference type="EMBL" id="JAHCDA010000005">
    <property type="protein sequence ID" value="MBS7813475.1"/>
    <property type="molecule type" value="Genomic_DNA"/>
</dbReference>
<accession>A0ABS5QIG5</accession>
<keyword evidence="3" id="KW-1185">Reference proteome</keyword>
<dbReference type="InterPro" id="IPR007486">
    <property type="entry name" value="YebE"/>
</dbReference>
<sequence length="224" mass="23412">MDFGRILDAVLNGAAQRPRTGTTARRSPRAASGPFGMTQAETRQIGRALGTLATIAADALSKRGTPAPEPSRNPLPTPAPTPSRRIPDIAPRREPPARTELVAASDQGAETSEARLLLRAMIAAARADGTVDRAERATIAARLDASGLTAAERDHVLADFDKPASIEELAAGARDPMLAAQLYAAAFGAAGELSPEERAWLDRLGVALKLDKAAIAAIERRLGG</sequence>
<proteinExistence type="predicted"/>
<dbReference type="Gene3D" id="1.10.3680.10">
    <property type="entry name" value="TerB-like"/>
    <property type="match status" value="1"/>
</dbReference>
<feature type="compositionally biased region" description="Pro residues" evidence="1">
    <location>
        <begin position="67"/>
        <end position="81"/>
    </location>
</feature>
<comment type="caution">
    <text evidence="2">The sequence shown here is derived from an EMBL/GenBank/DDBJ whole genome shotgun (WGS) entry which is preliminary data.</text>
</comment>
<dbReference type="Proteomes" id="UP000766336">
    <property type="component" value="Unassembled WGS sequence"/>
</dbReference>
<dbReference type="RefSeq" id="WP_213672176.1">
    <property type="nucleotide sequence ID" value="NZ_JAHCDA010000005.1"/>
</dbReference>